<comment type="catalytic activity">
    <reaction evidence="11">
        <text>L-valine + 2-oxoglutarate = 3-methyl-2-oxobutanoate + L-glutamate</text>
        <dbReference type="Rhea" id="RHEA:24813"/>
        <dbReference type="ChEBI" id="CHEBI:11851"/>
        <dbReference type="ChEBI" id="CHEBI:16810"/>
        <dbReference type="ChEBI" id="CHEBI:29985"/>
        <dbReference type="ChEBI" id="CHEBI:57762"/>
        <dbReference type="EC" id="2.6.1.42"/>
    </reaction>
</comment>
<dbReference type="GO" id="GO:0009099">
    <property type="term" value="P:L-valine biosynthetic process"/>
    <property type="evidence" value="ECO:0007669"/>
    <property type="project" value="TreeGrafter"/>
</dbReference>
<keyword evidence="5 11" id="KW-0808">Transferase</keyword>
<dbReference type="WBParaSite" id="scaffold1608_cov187.g3364">
    <property type="protein sequence ID" value="scaffold1608_cov187.g3364"/>
    <property type="gene ID" value="scaffold1608_cov187.g3364"/>
</dbReference>
<keyword evidence="4 11" id="KW-0028">Amino-acid biosynthesis</keyword>
<dbReference type="PANTHER" id="PTHR11825">
    <property type="entry name" value="SUBGROUP IIII AMINOTRANSFERASE"/>
    <property type="match status" value="1"/>
</dbReference>
<evidence type="ECO:0000313" key="13">
    <source>
        <dbReference type="WBParaSite" id="scaffold1608_cov187.g3364"/>
    </source>
</evidence>
<dbReference type="InterPro" id="IPR043132">
    <property type="entry name" value="BCAT-like_C"/>
</dbReference>
<dbReference type="InterPro" id="IPR001544">
    <property type="entry name" value="Aminotrans_IV"/>
</dbReference>
<evidence type="ECO:0000256" key="9">
    <source>
        <dbReference type="RuleBase" id="RU004106"/>
    </source>
</evidence>
<dbReference type="GO" id="GO:0009098">
    <property type="term" value="P:L-leucine biosynthetic process"/>
    <property type="evidence" value="ECO:0007669"/>
    <property type="project" value="TreeGrafter"/>
</dbReference>
<dbReference type="InterPro" id="IPR005786">
    <property type="entry name" value="B_amino_transII"/>
</dbReference>
<evidence type="ECO:0000256" key="11">
    <source>
        <dbReference type="RuleBase" id="RU004517"/>
    </source>
</evidence>
<evidence type="ECO:0000313" key="12">
    <source>
        <dbReference type="Proteomes" id="UP000887561"/>
    </source>
</evidence>
<reference evidence="13" key="1">
    <citation type="submission" date="2022-11" db="UniProtKB">
        <authorList>
            <consortium name="WormBaseParasite"/>
        </authorList>
    </citation>
    <scope>IDENTIFICATION</scope>
</reference>
<evidence type="ECO:0000256" key="1">
    <source>
        <dbReference type="ARBA" id="ARBA00001933"/>
    </source>
</evidence>
<dbReference type="Proteomes" id="UP000887561">
    <property type="component" value="Unplaced"/>
</dbReference>
<keyword evidence="12" id="KW-1185">Reference proteome</keyword>
<dbReference type="CDD" id="cd01557">
    <property type="entry name" value="BCAT_beta_family"/>
    <property type="match status" value="1"/>
</dbReference>
<dbReference type="InterPro" id="IPR018300">
    <property type="entry name" value="Aminotrans_IV_CS"/>
</dbReference>
<organism evidence="12 13">
    <name type="scientific">Meloidogyne javanica</name>
    <name type="common">Root-knot nematode worm</name>
    <dbReference type="NCBI Taxonomy" id="6303"/>
    <lineage>
        <taxon>Eukaryota</taxon>
        <taxon>Metazoa</taxon>
        <taxon>Ecdysozoa</taxon>
        <taxon>Nematoda</taxon>
        <taxon>Chromadorea</taxon>
        <taxon>Rhabditida</taxon>
        <taxon>Tylenchina</taxon>
        <taxon>Tylenchomorpha</taxon>
        <taxon>Tylenchoidea</taxon>
        <taxon>Meloidogynidae</taxon>
        <taxon>Meloidogyninae</taxon>
        <taxon>Meloidogyne</taxon>
        <taxon>Meloidogyne incognita group</taxon>
    </lineage>
</organism>
<comment type="catalytic activity">
    <reaction evidence="11">
        <text>L-isoleucine + 2-oxoglutarate = (S)-3-methyl-2-oxopentanoate + L-glutamate</text>
        <dbReference type="Rhea" id="RHEA:24801"/>
        <dbReference type="ChEBI" id="CHEBI:16810"/>
        <dbReference type="ChEBI" id="CHEBI:29985"/>
        <dbReference type="ChEBI" id="CHEBI:35146"/>
        <dbReference type="ChEBI" id="CHEBI:58045"/>
        <dbReference type="EC" id="2.6.1.42"/>
    </reaction>
</comment>
<accession>A0A915LTB1</accession>
<evidence type="ECO:0000256" key="5">
    <source>
        <dbReference type="ARBA" id="ARBA00022679"/>
    </source>
</evidence>
<evidence type="ECO:0000256" key="8">
    <source>
        <dbReference type="PIRSR" id="PIRSR006468-1"/>
    </source>
</evidence>
<keyword evidence="6 10" id="KW-0663">Pyridoxal phosphate</keyword>
<dbReference type="PROSITE" id="PS00770">
    <property type="entry name" value="AA_TRANSFER_CLASS_4"/>
    <property type="match status" value="1"/>
</dbReference>
<protein>
    <recommendedName>
        <fullName evidence="11">Branched-chain-amino-acid aminotransferase</fullName>
        <ecNumber evidence="11">2.6.1.42</ecNumber>
    </recommendedName>
</protein>
<dbReference type="SUPFAM" id="SSF56752">
    <property type="entry name" value="D-aminoacid aminotransferase-like PLP-dependent enzymes"/>
    <property type="match status" value="1"/>
</dbReference>
<evidence type="ECO:0000256" key="6">
    <source>
        <dbReference type="ARBA" id="ARBA00022898"/>
    </source>
</evidence>
<dbReference type="GO" id="GO:0004084">
    <property type="term" value="F:branched-chain-amino-acid transaminase activity"/>
    <property type="evidence" value="ECO:0007669"/>
    <property type="project" value="UniProtKB-EC"/>
</dbReference>
<evidence type="ECO:0000256" key="3">
    <source>
        <dbReference type="ARBA" id="ARBA00022576"/>
    </source>
</evidence>
<dbReference type="InterPro" id="IPR036038">
    <property type="entry name" value="Aminotransferase-like"/>
</dbReference>
<dbReference type="PIRSF" id="PIRSF006468">
    <property type="entry name" value="BCAT1"/>
    <property type="match status" value="1"/>
</dbReference>
<dbReference type="Pfam" id="PF01063">
    <property type="entry name" value="Aminotran_4"/>
    <property type="match status" value="1"/>
</dbReference>
<dbReference type="AlphaFoldDB" id="A0A915LTB1"/>
<keyword evidence="3 11" id="KW-0032">Aminotransferase</keyword>
<dbReference type="PANTHER" id="PTHR11825:SF44">
    <property type="entry name" value="BRANCHED-CHAIN-AMINO-ACID AMINOTRANSFERASE"/>
    <property type="match status" value="1"/>
</dbReference>
<proteinExistence type="inferred from homology"/>
<sequence length="398" mass="45416">MKITISVLKPLLRSGTTINCRRFATALAVEDNLIQQKQPLIIEEDNQKYTFYHKDLQIERAEIWQMQDKPDKYEQLKFGHHYADHMIGVDWSEEKGWTQPQITPVSEIRLHPGAKIFHYAVSLFEGMKAYRGIDDRIRLFRPEMNISRMRKTAARSSLPDFDGDELLKIITELVRLDKEWVPYSSTASLYIRPTMIGTDPTLGVANPKNAKLFVLSGPVGSFYSTGFNPVSLFADPSFVRAFPGGVGSFKMGCGEDQKLTEVGSMNIFLYWINEEGEKELITPPLDDGLILPGIVRESVLTLVREWDEFKVSESYPTIPQMKKAIAEKRLLQIFGTGTAVALVPVGRIVFRNQETNSIEEFKIPTMNSGATVMQRLYETIIDIQQGRRDRPEWIYVID</sequence>
<keyword evidence="7 11" id="KW-0100">Branched-chain amino acid biosynthesis</keyword>
<comment type="similarity">
    <text evidence="2 9">Belongs to the class-IV pyridoxal-phosphate-dependent aminotransferase family.</text>
</comment>
<evidence type="ECO:0000256" key="4">
    <source>
        <dbReference type="ARBA" id="ARBA00022605"/>
    </source>
</evidence>
<evidence type="ECO:0000256" key="2">
    <source>
        <dbReference type="ARBA" id="ARBA00009320"/>
    </source>
</evidence>
<dbReference type="FunFam" id="3.30.470.10:FF:000002">
    <property type="entry name" value="Branched-chain-amino-acid aminotransferase"/>
    <property type="match status" value="1"/>
</dbReference>
<comment type="catalytic activity">
    <reaction evidence="11">
        <text>L-leucine + 2-oxoglutarate = 4-methyl-2-oxopentanoate + L-glutamate</text>
        <dbReference type="Rhea" id="RHEA:18321"/>
        <dbReference type="ChEBI" id="CHEBI:16810"/>
        <dbReference type="ChEBI" id="CHEBI:17865"/>
        <dbReference type="ChEBI" id="CHEBI:29985"/>
        <dbReference type="ChEBI" id="CHEBI:57427"/>
        <dbReference type="EC" id="2.6.1.42"/>
    </reaction>
</comment>
<dbReference type="InterPro" id="IPR033939">
    <property type="entry name" value="BCAT_family"/>
</dbReference>
<comment type="cofactor">
    <cofactor evidence="1 10">
        <name>pyridoxal 5'-phosphate</name>
        <dbReference type="ChEBI" id="CHEBI:597326"/>
    </cofactor>
</comment>
<evidence type="ECO:0000256" key="10">
    <source>
        <dbReference type="RuleBase" id="RU004516"/>
    </source>
</evidence>
<dbReference type="InterPro" id="IPR043131">
    <property type="entry name" value="BCAT-like_N"/>
</dbReference>
<dbReference type="Gene3D" id="3.20.10.10">
    <property type="entry name" value="D-amino Acid Aminotransferase, subunit A, domain 2"/>
    <property type="match status" value="1"/>
</dbReference>
<dbReference type="Gene3D" id="3.30.470.10">
    <property type="match status" value="1"/>
</dbReference>
<feature type="modified residue" description="N6-(pyridoxal phosphate)lysine" evidence="8">
    <location>
        <position position="250"/>
    </location>
</feature>
<dbReference type="EC" id="2.6.1.42" evidence="11"/>
<name>A0A915LTB1_MELJA</name>
<evidence type="ECO:0000256" key="7">
    <source>
        <dbReference type="ARBA" id="ARBA00023304"/>
    </source>
</evidence>
<dbReference type="GO" id="GO:0005739">
    <property type="term" value="C:mitochondrion"/>
    <property type="evidence" value="ECO:0007669"/>
    <property type="project" value="TreeGrafter"/>
</dbReference>